<comment type="caution">
    <text evidence="1">The sequence shown here is derived from an EMBL/GenBank/DDBJ whole genome shotgun (WGS) entry which is preliminary data.</text>
</comment>
<keyword evidence="2" id="KW-1185">Reference proteome</keyword>
<reference evidence="1 2" key="2">
    <citation type="submission" date="2021-02" db="EMBL/GenBank/DDBJ databases">
        <title>Sulfurospirillum tamanensis sp. nov.</title>
        <authorList>
            <person name="Frolova A."/>
            <person name="Merkel A."/>
            <person name="Slobodkin A."/>
        </authorList>
    </citation>
    <scope>NUCLEOTIDE SEQUENCE [LARGE SCALE GENOMIC DNA]</scope>
    <source>
        <strain evidence="1 2">T05b</strain>
    </source>
</reference>
<proteinExistence type="predicted"/>
<reference evidence="1 2" key="3">
    <citation type="submission" date="2021-02" db="EMBL/GenBank/DDBJ databases">
        <authorList>
            <person name="Merkel A.Y."/>
        </authorList>
    </citation>
    <scope>NUCLEOTIDE SEQUENCE [LARGE SCALE GENOMIC DNA]</scope>
    <source>
        <strain evidence="1 2">T05b</strain>
    </source>
</reference>
<sequence>MTTYEKYIISNNARVSQGLGELFDPRTAHKFYGVDFIEDGLLFGIDFETRLSCVIDSMGASPWIDIFFTDLGIKKLLKKNKKMRQYVKEIYAEMVEDGAL</sequence>
<gene>
    <name evidence="1" type="ORF">JWV37_00120</name>
</gene>
<name>A0ABS2WNK6_9BACT</name>
<evidence type="ECO:0000313" key="1">
    <source>
        <dbReference type="EMBL" id="MBN2963171.1"/>
    </source>
</evidence>
<reference evidence="2" key="1">
    <citation type="submission" date="2021-02" db="EMBL/GenBank/DDBJ databases">
        <title>Sulfurospirillum tamanensis sp. nov.</title>
        <authorList>
            <person name="Merkel A.Y."/>
        </authorList>
    </citation>
    <scope>NUCLEOTIDE SEQUENCE [LARGE SCALE GENOMIC DNA]</scope>
    <source>
        <strain evidence="2">T05b</strain>
    </source>
</reference>
<evidence type="ECO:0000313" key="2">
    <source>
        <dbReference type="Proteomes" id="UP000703590"/>
    </source>
</evidence>
<dbReference type="Proteomes" id="UP000703590">
    <property type="component" value="Unassembled WGS sequence"/>
</dbReference>
<dbReference type="RefSeq" id="WP_205457614.1">
    <property type="nucleotide sequence ID" value="NZ_JAFHKK010000001.1"/>
</dbReference>
<evidence type="ECO:0008006" key="3">
    <source>
        <dbReference type="Google" id="ProtNLM"/>
    </source>
</evidence>
<dbReference type="EMBL" id="JAFHKK010000001">
    <property type="protein sequence ID" value="MBN2963171.1"/>
    <property type="molecule type" value="Genomic_DNA"/>
</dbReference>
<organism evidence="1 2">
    <name type="scientific">Sulfurospirillum tamanense</name>
    <dbReference type="NCBI Taxonomy" id="2813362"/>
    <lineage>
        <taxon>Bacteria</taxon>
        <taxon>Pseudomonadati</taxon>
        <taxon>Campylobacterota</taxon>
        <taxon>Epsilonproteobacteria</taxon>
        <taxon>Campylobacterales</taxon>
        <taxon>Sulfurospirillaceae</taxon>
        <taxon>Sulfurospirillum</taxon>
    </lineage>
</organism>
<protein>
    <recommendedName>
        <fullName evidence="3">DUF4325 domain-containing protein</fullName>
    </recommendedName>
</protein>
<accession>A0ABS2WNK6</accession>